<proteinExistence type="predicted"/>
<evidence type="ECO:0000313" key="3">
    <source>
        <dbReference type="Proteomes" id="UP000262621"/>
    </source>
</evidence>
<dbReference type="GO" id="GO:0035194">
    <property type="term" value="P:regulatory ncRNA-mediated post-transcriptional gene silencing"/>
    <property type="evidence" value="ECO:0007669"/>
    <property type="project" value="TreeGrafter"/>
</dbReference>
<dbReference type="EMBL" id="QVFU01000132">
    <property type="protein sequence ID" value="RFS39015.1"/>
    <property type="molecule type" value="Genomic_DNA"/>
</dbReference>
<accession>A0A372FQK0</accession>
<protein>
    <recommendedName>
        <fullName evidence="1">DNA2/NAM7 helicase-like C-terminal domain-containing protein</fullName>
    </recommendedName>
</protein>
<dbReference type="Gene3D" id="3.40.50.300">
    <property type="entry name" value="P-loop containing nucleotide triphosphate hydrolases"/>
    <property type="match status" value="1"/>
</dbReference>
<dbReference type="InterPro" id="IPR045055">
    <property type="entry name" value="DNA2/NAM7-like"/>
</dbReference>
<name>A0A372FQK0_9ACTN</name>
<dbReference type="PANTHER" id="PTHR10887:SF322">
    <property type="entry name" value="HELICASE MOV-10"/>
    <property type="match status" value="1"/>
</dbReference>
<comment type="caution">
    <text evidence="2">The sequence shown here is derived from an EMBL/GenBank/DDBJ whole genome shotgun (WGS) entry which is preliminary data.</text>
</comment>
<dbReference type="GO" id="GO:0043186">
    <property type="term" value="C:P granule"/>
    <property type="evidence" value="ECO:0007669"/>
    <property type="project" value="TreeGrafter"/>
</dbReference>
<keyword evidence="3" id="KW-1185">Reference proteome</keyword>
<dbReference type="RefSeq" id="WP_117231400.1">
    <property type="nucleotide sequence ID" value="NZ_QVFU01000132.1"/>
</dbReference>
<dbReference type="OrthoDB" id="3197455at2"/>
<reference evidence="2 3" key="1">
    <citation type="submission" date="2018-08" db="EMBL/GenBank/DDBJ databases">
        <title>Verrucosispora craniellae sp. nov., isolated from a marine sponge in the South China Sea.</title>
        <authorList>
            <person name="Li L."/>
            <person name="Lin H.W."/>
        </authorList>
    </citation>
    <scope>NUCLEOTIDE SEQUENCE [LARGE SCALE GENOMIC DNA]</scope>
    <source>
        <strain evidence="2 3">LHW63014</strain>
    </source>
</reference>
<dbReference type="AlphaFoldDB" id="A0A372FQK0"/>
<organism evidence="2 3">
    <name type="scientific">Micromonospora craniellae</name>
    <dbReference type="NCBI Taxonomy" id="2294034"/>
    <lineage>
        <taxon>Bacteria</taxon>
        <taxon>Bacillati</taxon>
        <taxon>Actinomycetota</taxon>
        <taxon>Actinomycetes</taxon>
        <taxon>Micromonosporales</taxon>
        <taxon>Micromonosporaceae</taxon>
        <taxon>Micromonospora</taxon>
    </lineage>
</organism>
<dbReference type="InterPro" id="IPR027417">
    <property type="entry name" value="P-loop_NTPase"/>
</dbReference>
<gene>
    <name evidence="2" type="ORF">D0Q02_30935</name>
</gene>
<feature type="domain" description="DNA2/NAM7 helicase-like C-terminal" evidence="1">
    <location>
        <begin position="23"/>
        <end position="77"/>
    </location>
</feature>
<sequence>MVLAANPQNSPSNGEKRIQDGFFTVDSFQGNQAEVIAISLVRNNQKQPSDGLGFLSHPQRMNVLISRAERLLILVGSWDFFRAQVAHVSRNPDRFSGLLHLAVMTRPLGELVRRG</sequence>
<dbReference type="PANTHER" id="PTHR10887">
    <property type="entry name" value="DNA2/NAM7 HELICASE FAMILY"/>
    <property type="match status" value="1"/>
</dbReference>
<dbReference type="Proteomes" id="UP000262621">
    <property type="component" value="Unassembled WGS sequence"/>
</dbReference>
<evidence type="ECO:0000259" key="1">
    <source>
        <dbReference type="Pfam" id="PF13087"/>
    </source>
</evidence>
<dbReference type="GO" id="GO:0005829">
    <property type="term" value="C:cytosol"/>
    <property type="evidence" value="ECO:0007669"/>
    <property type="project" value="TreeGrafter"/>
</dbReference>
<dbReference type="Pfam" id="PF13087">
    <property type="entry name" value="AAA_12"/>
    <property type="match status" value="1"/>
</dbReference>
<dbReference type="InterPro" id="IPR041679">
    <property type="entry name" value="DNA2/NAM7-like_C"/>
</dbReference>
<evidence type="ECO:0000313" key="2">
    <source>
        <dbReference type="EMBL" id="RFS39015.1"/>
    </source>
</evidence>